<dbReference type="EMBL" id="BMAU01021201">
    <property type="protein sequence ID" value="GFX97807.1"/>
    <property type="molecule type" value="Genomic_DNA"/>
</dbReference>
<keyword evidence="2" id="KW-1185">Reference proteome</keyword>
<sequence>MVFRVPVSLRETSPPIISTVEWSSLGELVCAKHCANWQAKTLTLMTWWGGGEKVTARRDLLKEYTWNGYGVPVFRRENSPSFFGSGVGGSMRDTFSSETVLRAGIGNSHIDRSDKTDERMILSKDVQAAPAAFYPLSRTAMFMVLEALV</sequence>
<comment type="caution">
    <text evidence="1">The sequence shown here is derived from an EMBL/GenBank/DDBJ whole genome shotgun (WGS) entry which is preliminary data.</text>
</comment>
<evidence type="ECO:0000313" key="2">
    <source>
        <dbReference type="Proteomes" id="UP000887159"/>
    </source>
</evidence>
<dbReference type="AlphaFoldDB" id="A0A8X6RRP1"/>
<reference evidence="1" key="1">
    <citation type="submission" date="2020-08" db="EMBL/GenBank/DDBJ databases">
        <title>Multicomponent nature underlies the extraordinary mechanical properties of spider dragline silk.</title>
        <authorList>
            <person name="Kono N."/>
            <person name="Nakamura H."/>
            <person name="Mori M."/>
            <person name="Yoshida Y."/>
            <person name="Ohtoshi R."/>
            <person name="Malay A.D."/>
            <person name="Moran D.A.P."/>
            <person name="Tomita M."/>
            <person name="Numata K."/>
            <person name="Arakawa K."/>
        </authorList>
    </citation>
    <scope>NUCLEOTIDE SEQUENCE</scope>
</reference>
<name>A0A8X6RRP1_TRICX</name>
<dbReference type="Proteomes" id="UP000887159">
    <property type="component" value="Unassembled WGS sequence"/>
</dbReference>
<evidence type="ECO:0000313" key="1">
    <source>
        <dbReference type="EMBL" id="GFX97807.1"/>
    </source>
</evidence>
<accession>A0A8X6RRP1</accession>
<organism evidence="1 2">
    <name type="scientific">Trichonephila clavipes</name>
    <name type="common">Golden silk orbweaver</name>
    <name type="synonym">Nephila clavipes</name>
    <dbReference type="NCBI Taxonomy" id="2585209"/>
    <lineage>
        <taxon>Eukaryota</taxon>
        <taxon>Metazoa</taxon>
        <taxon>Ecdysozoa</taxon>
        <taxon>Arthropoda</taxon>
        <taxon>Chelicerata</taxon>
        <taxon>Arachnida</taxon>
        <taxon>Araneae</taxon>
        <taxon>Araneomorphae</taxon>
        <taxon>Entelegynae</taxon>
        <taxon>Araneoidea</taxon>
        <taxon>Nephilidae</taxon>
        <taxon>Trichonephila</taxon>
    </lineage>
</organism>
<gene>
    <name evidence="1" type="ORF">TNCV_4904581</name>
</gene>
<proteinExistence type="predicted"/>
<protein>
    <submittedName>
        <fullName evidence="1">Uncharacterized protein</fullName>
    </submittedName>
</protein>